<keyword evidence="1" id="KW-0175">Coiled coil</keyword>
<feature type="coiled-coil region" evidence="1">
    <location>
        <begin position="90"/>
        <end position="117"/>
    </location>
</feature>
<sequence length="224" mass="25725">VLQLSPQFDSRDFFLPKEILPPQKDARFLSHSSADLAAPPHIFETEESSYKMPLKRHEEQIETILNHLDELPFEPVEEMEDKIRGLRNGQVIIQRDFDRLETELEEARTQIAGLQKIQMGHDVEVVLAHVRISTLEMIIEDIQNNFQENINICSSIHDPGCHQETSMKGVVGLIHWFERTESVFSRSNCTEDYKVKFSTGTLTEEVLSLWNSFAQPIGIVTPPN</sequence>
<feature type="non-terminal residue" evidence="2">
    <location>
        <position position="1"/>
    </location>
</feature>
<reference evidence="2" key="1">
    <citation type="journal article" date="2019" name="Sci. Rep.">
        <title>Draft genome of Tanacetum cinerariifolium, the natural source of mosquito coil.</title>
        <authorList>
            <person name="Yamashiro T."/>
            <person name="Shiraishi A."/>
            <person name="Satake H."/>
            <person name="Nakayama K."/>
        </authorList>
    </citation>
    <scope>NUCLEOTIDE SEQUENCE</scope>
</reference>
<dbReference type="GO" id="GO:0003964">
    <property type="term" value="F:RNA-directed DNA polymerase activity"/>
    <property type="evidence" value="ECO:0007669"/>
    <property type="project" value="UniProtKB-KW"/>
</dbReference>
<dbReference type="EMBL" id="BKCJ010503002">
    <property type="protein sequence ID" value="GFA86448.1"/>
    <property type="molecule type" value="Genomic_DNA"/>
</dbReference>
<proteinExistence type="predicted"/>
<accession>A0A699KCB6</accession>
<gene>
    <name evidence="2" type="ORF">Tci_658420</name>
</gene>
<protein>
    <submittedName>
        <fullName evidence="2">Reverse transcriptase domain-containing protein</fullName>
    </submittedName>
</protein>
<organism evidence="2">
    <name type="scientific">Tanacetum cinerariifolium</name>
    <name type="common">Dalmatian daisy</name>
    <name type="synonym">Chrysanthemum cinerariifolium</name>
    <dbReference type="NCBI Taxonomy" id="118510"/>
    <lineage>
        <taxon>Eukaryota</taxon>
        <taxon>Viridiplantae</taxon>
        <taxon>Streptophyta</taxon>
        <taxon>Embryophyta</taxon>
        <taxon>Tracheophyta</taxon>
        <taxon>Spermatophyta</taxon>
        <taxon>Magnoliopsida</taxon>
        <taxon>eudicotyledons</taxon>
        <taxon>Gunneridae</taxon>
        <taxon>Pentapetalae</taxon>
        <taxon>asterids</taxon>
        <taxon>campanulids</taxon>
        <taxon>Asterales</taxon>
        <taxon>Asteraceae</taxon>
        <taxon>Asteroideae</taxon>
        <taxon>Anthemideae</taxon>
        <taxon>Anthemidinae</taxon>
        <taxon>Tanacetum</taxon>
    </lineage>
</organism>
<keyword evidence="2" id="KW-0548">Nucleotidyltransferase</keyword>
<evidence type="ECO:0000313" key="2">
    <source>
        <dbReference type="EMBL" id="GFA86448.1"/>
    </source>
</evidence>
<keyword evidence="2" id="KW-0695">RNA-directed DNA polymerase</keyword>
<evidence type="ECO:0000256" key="1">
    <source>
        <dbReference type="SAM" id="Coils"/>
    </source>
</evidence>
<keyword evidence="2" id="KW-0808">Transferase</keyword>
<name>A0A699KCB6_TANCI</name>
<dbReference type="AlphaFoldDB" id="A0A699KCB6"/>
<comment type="caution">
    <text evidence="2">The sequence shown here is derived from an EMBL/GenBank/DDBJ whole genome shotgun (WGS) entry which is preliminary data.</text>
</comment>